<evidence type="ECO:0000256" key="1">
    <source>
        <dbReference type="SAM" id="MobiDB-lite"/>
    </source>
</evidence>
<sequence length="675" mass="76729">MPRERRRGDDRPERSSLPCMPLERHRPDQGHSWFHFRLPNGQQIPVYKDRQGVLFTDHCGPTRPVADVCNELFPGLIPDRPPPVADPESKRPEEDQKTPTPNPQYVDDLLNKAYADHKLQLAQRPKELLDSTTLVESSITNAASSSLPQSPSCEVPDILELELNTTHSLSSCVFSLTPTGLLIKYFVRVDKEGRFHTYPDRGGPFQSLHEAQQAIDSHHVVGRNNLCMDGLSSREKSVRYALYWPHDGTRRNSAEAFAAMKTRRPKQEVVKALLDKYNEDNDLLGDLAYRLEEIVRYKPCFDGKDCDYRSYSHLNMTIKIKGADDPRKKLYFAEVTCMRGEHEEYVLTCICAVEPDANGECLVCGDEMKHPIDAEYNHGRSTPIFRCCSHADAKALGEELITVHDEAWLEKEEARVRQVFEEVAEDIKKEKAAKLAEAIKEEKAAKLAKAIKENALKEVNEATEVGTIGHGHGKSAKMGSIIFVETSAEAAVKREREVIEKKMKLWVKAVDALNAACRDFSKYYVSKCDDDKVKLYEAKEKNIGKLKKNQGAPPSSLPPSPSPTPSDFELIPCHVRRYVLERMDFEDHESMETKKIHLRTHHGMDFEVNMYNSESVTHFGCPNWEAFCKMYGFYEGMLVTMDLGDPDIAQDNMDIWVLVDTLPILLLCEFLKHSY</sequence>
<dbReference type="InterPro" id="IPR022059">
    <property type="entry name" value="DUF3615"/>
</dbReference>
<protein>
    <recommendedName>
        <fullName evidence="2">DUF3615 domain-containing protein</fullName>
    </recommendedName>
</protein>
<feature type="region of interest" description="Disordered" evidence="1">
    <location>
        <begin position="545"/>
        <end position="567"/>
    </location>
</feature>
<proteinExistence type="predicted"/>
<organism evidence="3">
    <name type="scientific">Aegilops tauschii</name>
    <name type="common">Tausch's goatgrass</name>
    <name type="synonym">Aegilops squarrosa</name>
    <dbReference type="NCBI Taxonomy" id="37682"/>
    <lineage>
        <taxon>Eukaryota</taxon>
        <taxon>Viridiplantae</taxon>
        <taxon>Streptophyta</taxon>
        <taxon>Embryophyta</taxon>
        <taxon>Tracheophyta</taxon>
        <taxon>Spermatophyta</taxon>
        <taxon>Magnoliopsida</taxon>
        <taxon>Liliopsida</taxon>
        <taxon>Poales</taxon>
        <taxon>Poaceae</taxon>
        <taxon>BOP clade</taxon>
        <taxon>Pooideae</taxon>
        <taxon>Triticodae</taxon>
        <taxon>Triticeae</taxon>
        <taxon>Triticinae</taxon>
        <taxon>Aegilops</taxon>
    </lineage>
</organism>
<dbReference type="PANTHER" id="PTHR33326:SF51">
    <property type="match status" value="1"/>
</dbReference>
<dbReference type="ExpressionAtlas" id="M8C5R4">
    <property type="expression patterns" value="baseline"/>
</dbReference>
<accession>M8C5R4</accession>
<dbReference type="PANTHER" id="PTHR33326">
    <property type="entry name" value="OS05G0543800 PROTEIN"/>
    <property type="match status" value="1"/>
</dbReference>
<feature type="compositionally biased region" description="Basic and acidic residues" evidence="1">
    <location>
        <begin position="1"/>
        <end position="14"/>
    </location>
</feature>
<dbReference type="EnsemblPlants" id="EMT22347">
    <property type="protein sequence ID" value="EMT22347"/>
    <property type="gene ID" value="F775_07136"/>
</dbReference>
<name>M8C5R4_AEGTA</name>
<feature type="compositionally biased region" description="Basic and acidic residues" evidence="1">
    <location>
        <begin position="87"/>
        <end position="97"/>
    </location>
</feature>
<feature type="region of interest" description="Disordered" evidence="1">
    <location>
        <begin position="74"/>
        <end position="104"/>
    </location>
</feature>
<feature type="compositionally biased region" description="Pro residues" evidence="1">
    <location>
        <begin position="555"/>
        <end position="564"/>
    </location>
</feature>
<reference evidence="3" key="1">
    <citation type="submission" date="2015-06" db="UniProtKB">
        <authorList>
            <consortium name="EnsemblPlants"/>
        </authorList>
    </citation>
    <scope>IDENTIFICATION</scope>
</reference>
<feature type="domain" description="DUF3615" evidence="2">
    <location>
        <begin position="270"/>
        <end position="371"/>
    </location>
</feature>
<evidence type="ECO:0000259" key="2">
    <source>
        <dbReference type="Pfam" id="PF12274"/>
    </source>
</evidence>
<evidence type="ECO:0000313" key="3">
    <source>
        <dbReference type="EnsemblPlants" id="EMT22347"/>
    </source>
</evidence>
<dbReference type="Pfam" id="PF12274">
    <property type="entry name" value="DUF3615"/>
    <property type="match status" value="1"/>
</dbReference>
<feature type="region of interest" description="Disordered" evidence="1">
    <location>
        <begin position="1"/>
        <end position="24"/>
    </location>
</feature>
<dbReference type="AlphaFoldDB" id="M8C5R4"/>